<evidence type="ECO:0000256" key="2">
    <source>
        <dbReference type="ARBA" id="ARBA00022723"/>
    </source>
</evidence>
<organism evidence="8 9">
    <name type="scientific">Halobacillus karajensis</name>
    <dbReference type="NCBI Taxonomy" id="195088"/>
    <lineage>
        <taxon>Bacteria</taxon>
        <taxon>Bacillati</taxon>
        <taxon>Bacillota</taxon>
        <taxon>Bacilli</taxon>
        <taxon>Bacillales</taxon>
        <taxon>Bacillaceae</taxon>
        <taxon>Halobacillus</taxon>
    </lineage>
</organism>
<dbReference type="PANTHER" id="PTHR35795">
    <property type="entry name" value="SLR1885 PROTEIN"/>
    <property type="match status" value="1"/>
</dbReference>
<dbReference type="GO" id="GO:0000166">
    <property type="term" value="F:nucleotide binding"/>
    <property type="evidence" value="ECO:0007669"/>
    <property type="project" value="UniProtKB-KW"/>
</dbReference>
<keyword evidence="3" id="KW-0547">Nucleotide-binding</keyword>
<dbReference type="InterPro" id="IPR051094">
    <property type="entry name" value="Diverse_Catalytic_Enzymes"/>
</dbReference>
<reference evidence="9" key="1">
    <citation type="submission" date="2014-03" db="EMBL/GenBank/DDBJ databases">
        <authorList>
            <person name="Urmite Genomes U."/>
        </authorList>
    </citation>
    <scope>NUCLEOTIDE SEQUENCE [LARGE SCALE GENOMIC DNA]</scope>
    <source>
        <strain evidence="9">HD-03</strain>
    </source>
</reference>
<protein>
    <recommendedName>
        <fullName evidence="1">bis(5'-nucleosyl)-tetraphosphatase (symmetrical)</fullName>
        <ecNumber evidence="1">3.6.1.41</ecNumber>
    </recommendedName>
</protein>
<evidence type="ECO:0000259" key="7">
    <source>
        <dbReference type="PROSITE" id="PS51831"/>
    </source>
</evidence>
<sequence length="186" mass="21453">MKMTREEALEYVRPSLKAHRYEHTVRVTDTAVQLAERFKVDVKKAELAAAFHDYAKYKPLDVMRRWIVNDRRLSKDLLHYHHELWHGPVGALMLEQEIGLTDPEILSAISCHTTGKTHMSLLDKVVFLADYMEPGRNFPGVEEVRHLAEKNLDEACALALKNTIVFLVGKERTVYPDTFYAYNGLI</sequence>
<evidence type="ECO:0000256" key="1">
    <source>
        <dbReference type="ARBA" id="ARBA00012506"/>
    </source>
</evidence>
<keyword evidence="8" id="KW-0548">Nucleotidyltransferase</keyword>
<dbReference type="CDD" id="cd00077">
    <property type="entry name" value="HDc"/>
    <property type="match status" value="1"/>
</dbReference>
<dbReference type="InterPro" id="IPR006674">
    <property type="entry name" value="HD_domain"/>
</dbReference>
<dbReference type="GO" id="GO:0008803">
    <property type="term" value="F:bis(5'-nucleosyl)-tetraphosphatase (symmetrical) activity"/>
    <property type="evidence" value="ECO:0007669"/>
    <property type="project" value="UniProtKB-EC"/>
</dbReference>
<keyword evidence="2" id="KW-0479">Metal-binding</keyword>
<keyword evidence="5" id="KW-0408">Iron</keyword>
<keyword evidence="8" id="KW-0808">Transferase</keyword>
<dbReference type="EMBL" id="CCDI010000003">
    <property type="protein sequence ID" value="CDQ24417.1"/>
    <property type="molecule type" value="Genomic_DNA"/>
</dbReference>
<reference evidence="8 9" key="2">
    <citation type="submission" date="2014-05" db="EMBL/GenBank/DDBJ databases">
        <title>Draft genome sequence of Halobacillus karajensis HK-03.</title>
        <authorList>
            <person name="Khelaifia S."/>
            <person name="Croce O."/>
            <person name="Lagier J.C."/>
            <person name="Raoult D."/>
        </authorList>
    </citation>
    <scope>NUCLEOTIDE SEQUENCE [LARGE SCALE GENOMIC DNA]</scope>
    <source>
        <strain evidence="8 9">HD-03</strain>
    </source>
</reference>
<dbReference type="PROSITE" id="PS51831">
    <property type="entry name" value="HD"/>
    <property type="match status" value="1"/>
</dbReference>
<comment type="caution">
    <text evidence="8">The sequence shown here is derived from an EMBL/GenBank/DDBJ whole genome shotgun (WGS) entry which is preliminary data.</text>
</comment>
<keyword evidence="9" id="KW-1185">Reference proteome</keyword>
<dbReference type="GO" id="GO:0016779">
    <property type="term" value="F:nucleotidyltransferase activity"/>
    <property type="evidence" value="ECO:0007669"/>
    <property type="project" value="UniProtKB-KW"/>
</dbReference>
<evidence type="ECO:0000313" key="9">
    <source>
        <dbReference type="Proteomes" id="UP000028868"/>
    </source>
</evidence>
<name>A0A024P7S7_9BACI</name>
<keyword evidence="4" id="KW-0378">Hydrolase</keyword>
<comment type="catalytic activity">
    <reaction evidence="6">
        <text>P(1),P(4)-bis(5'-adenosyl) tetraphosphate + H2O = 2 ADP + 2 H(+)</text>
        <dbReference type="Rhea" id="RHEA:24252"/>
        <dbReference type="ChEBI" id="CHEBI:15377"/>
        <dbReference type="ChEBI" id="CHEBI:15378"/>
        <dbReference type="ChEBI" id="CHEBI:58141"/>
        <dbReference type="ChEBI" id="CHEBI:456216"/>
        <dbReference type="EC" id="3.6.1.41"/>
    </reaction>
</comment>
<proteinExistence type="predicted"/>
<dbReference type="Gene3D" id="1.10.3210.10">
    <property type="entry name" value="Hypothetical protein af1432"/>
    <property type="match status" value="1"/>
</dbReference>
<dbReference type="PANTHER" id="PTHR35795:SF1">
    <property type="entry name" value="BIS(5'-NUCLEOSYL)-TETRAPHOSPHATASE, SYMMETRICAL"/>
    <property type="match status" value="1"/>
</dbReference>
<evidence type="ECO:0000256" key="4">
    <source>
        <dbReference type="ARBA" id="ARBA00022801"/>
    </source>
</evidence>
<feature type="domain" description="HD" evidence="7">
    <location>
        <begin position="20"/>
        <end position="135"/>
    </location>
</feature>
<evidence type="ECO:0000313" key="8">
    <source>
        <dbReference type="EMBL" id="CDQ24417.1"/>
    </source>
</evidence>
<accession>A0A024P7S7</accession>
<gene>
    <name evidence="8" type="ORF">BN983_02697</name>
</gene>
<evidence type="ECO:0000256" key="6">
    <source>
        <dbReference type="ARBA" id="ARBA00049417"/>
    </source>
</evidence>
<dbReference type="InterPro" id="IPR003607">
    <property type="entry name" value="HD/PDEase_dom"/>
</dbReference>
<evidence type="ECO:0000256" key="5">
    <source>
        <dbReference type="ARBA" id="ARBA00023004"/>
    </source>
</evidence>
<dbReference type="SUPFAM" id="SSF109604">
    <property type="entry name" value="HD-domain/PDEase-like"/>
    <property type="match status" value="1"/>
</dbReference>
<dbReference type="Proteomes" id="UP000028868">
    <property type="component" value="Unassembled WGS sequence"/>
</dbReference>
<dbReference type="GO" id="GO:0046872">
    <property type="term" value="F:metal ion binding"/>
    <property type="evidence" value="ECO:0007669"/>
    <property type="project" value="UniProtKB-KW"/>
</dbReference>
<dbReference type="SMART" id="SM00471">
    <property type="entry name" value="HDc"/>
    <property type="match status" value="1"/>
</dbReference>
<dbReference type="AlphaFoldDB" id="A0A024P7S7"/>
<dbReference type="EC" id="3.6.1.41" evidence="1"/>
<dbReference type="InterPro" id="IPR005249">
    <property type="entry name" value="YqeK"/>
</dbReference>
<dbReference type="NCBIfam" id="TIGR00488">
    <property type="entry name" value="bis(5'-nucleosyl)-tetraphosphatase (symmetrical) YqeK"/>
    <property type="match status" value="1"/>
</dbReference>
<evidence type="ECO:0000256" key="3">
    <source>
        <dbReference type="ARBA" id="ARBA00022741"/>
    </source>
</evidence>
<dbReference type="Pfam" id="PF01966">
    <property type="entry name" value="HD"/>
    <property type="match status" value="1"/>
</dbReference>